<dbReference type="Proteomes" id="UP000605846">
    <property type="component" value="Unassembled WGS sequence"/>
</dbReference>
<evidence type="ECO:0000256" key="1">
    <source>
        <dbReference type="ARBA" id="ARBA00002474"/>
    </source>
</evidence>
<dbReference type="SUPFAM" id="SSF47473">
    <property type="entry name" value="EF-hand"/>
    <property type="match status" value="1"/>
</dbReference>
<dbReference type="InterPro" id="IPR027267">
    <property type="entry name" value="AH/BAR_dom_sf"/>
</dbReference>
<gene>
    <name evidence="13" type="primary">MVP1_2</name>
    <name evidence="13" type="ORF">EC973_006772</name>
</gene>
<dbReference type="GO" id="GO:0016020">
    <property type="term" value="C:membrane"/>
    <property type="evidence" value="ECO:0007669"/>
    <property type="project" value="UniProtKB-SubCell"/>
</dbReference>
<dbReference type="InterPro" id="IPR036871">
    <property type="entry name" value="PX_dom_sf"/>
</dbReference>
<evidence type="ECO:0000256" key="10">
    <source>
        <dbReference type="ARBA" id="ARBA00072009"/>
    </source>
</evidence>
<comment type="similarity">
    <text evidence="4">Belongs to the sorting nexin family.</text>
</comment>
<keyword evidence="8" id="KW-0653">Protein transport</keyword>
<dbReference type="PANTHER" id="PTHR47554:SF1">
    <property type="entry name" value="SORTING NEXIN MVP1"/>
    <property type="match status" value="1"/>
</dbReference>
<dbReference type="InterPro" id="IPR035704">
    <property type="entry name" value="SNX8/Mvp1_PX"/>
</dbReference>
<feature type="region of interest" description="Disordered" evidence="11">
    <location>
        <begin position="204"/>
        <end position="225"/>
    </location>
</feature>
<evidence type="ECO:0000256" key="2">
    <source>
        <dbReference type="ARBA" id="ARBA00004287"/>
    </source>
</evidence>
<reference evidence="13" key="1">
    <citation type="submission" date="2020-01" db="EMBL/GenBank/DDBJ databases">
        <title>Genome Sequencing of Three Apophysomyces-Like Fungal Strains Confirms a Novel Fungal Genus in the Mucoromycota with divergent Burkholderia-like Endosymbiotic Bacteria.</title>
        <authorList>
            <person name="Stajich J.E."/>
            <person name="Macias A.M."/>
            <person name="Carter-House D."/>
            <person name="Lovett B."/>
            <person name="Kasson L.R."/>
            <person name="Berry K."/>
            <person name="Grigoriev I."/>
            <person name="Chang Y."/>
            <person name="Spatafora J."/>
            <person name="Kasson M.T."/>
        </authorList>
    </citation>
    <scope>NUCLEOTIDE SEQUENCE</scope>
    <source>
        <strain evidence="13">NRRL A-21654</strain>
    </source>
</reference>
<evidence type="ECO:0000256" key="8">
    <source>
        <dbReference type="ARBA" id="ARBA00022927"/>
    </source>
</evidence>
<keyword evidence="14" id="KW-1185">Reference proteome</keyword>
<dbReference type="GO" id="GO:0005829">
    <property type="term" value="C:cytosol"/>
    <property type="evidence" value="ECO:0007669"/>
    <property type="project" value="GOC"/>
</dbReference>
<evidence type="ECO:0000256" key="3">
    <source>
        <dbReference type="ARBA" id="ARBA00004496"/>
    </source>
</evidence>
<dbReference type="GO" id="GO:0006623">
    <property type="term" value="P:protein targeting to vacuole"/>
    <property type="evidence" value="ECO:0007669"/>
    <property type="project" value="TreeGrafter"/>
</dbReference>
<evidence type="ECO:0000256" key="7">
    <source>
        <dbReference type="ARBA" id="ARBA00022490"/>
    </source>
</evidence>
<protein>
    <recommendedName>
        <fullName evidence="5">Sorting nexin MVP1</fullName>
    </recommendedName>
    <alternativeName>
        <fullName evidence="10">Sorting nexin mvp1</fullName>
    </alternativeName>
</protein>
<dbReference type="GO" id="GO:0005768">
    <property type="term" value="C:endosome"/>
    <property type="evidence" value="ECO:0007669"/>
    <property type="project" value="TreeGrafter"/>
</dbReference>
<dbReference type="SUPFAM" id="SSF64268">
    <property type="entry name" value="PX domain"/>
    <property type="match status" value="1"/>
</dbReference>
<proteinExistence type="inferred from homology"/>
<dbReference type="GO" id="GO:0042147">
    <property type="term" value="P:retrograde transport, endosome to Golgi"/>
    <property type="evidence" value="ECO:0007669"/>
    <property type="project" value="InterPro"/>
</dbReference>
<dbReference type="PANTHER" id="PTHR47554">
    <property type="entry name" value="SORTING NEXIN MVP1"/>
    <property type="match status" value="1"/>
</dbReference>
<dbReference type="Gene3D" id="1.20.1270.60">
    <property type="entry name" value="Arfaptin homology (AH) domain/BAR domain"/>
    <property type="match status" value="1"/>
</dbReference>
<evidence type="ECO:0000256" key="6">
    <source>
        <dbReference type="ARBA" id="ARBA00022448"/>
    </source>
</evidence>
<dbReference type="InterPro" id="IPR045734">
    <property type="entry name" value="Snx8_BAR_dom"/>
</dbReference>
<feature type="compositionally biased region" description="Polar residues" evidence="11">
    <location>
        <begin position="206"/>
        <end position="215"/>
    </location>
</feature>
<comment type="caution">
    <text evidence="13">The sequence shown here is derived from an EMBL/GenBank/DDBJ whole genome shotgun (WGS) entry which is preliminary data.</text>
</comment>
<evidence type="ECO:0000256" key="9">
    <source>
        <dbReference type="ARBA" id="ARBA00023136"/>
    </source>
</evidence>
<dbReference type="PROSITE" id="PS50195">
    <property type="entry name" value="PX"/>
    <property type="match status" value="1"/>
</dbReference>
<dbReference type="Gene3D" id="3.30.1520.10">
    <property type="entry name" value="Phox-like domain"/>
    <property type="match status" value="1"/>
</dbReference>
<dbReference type="Pfam" id="PF00787">
    <property type="entry name" value="PX"/>
    <property type="match status" value="1"/>
</dbReference>
<evidence type="ECO:0000256" key="4">
    <source>
        <dbReference type="ARBA" id="ARBA00010883"/>
    </source>
</evidence>
<dbReference type="GO" id="GO:0032266">
    <property type="term" value="F:phosphatidylinositol-3-phosphate binding"/>
    <property type="evidence" value="ECO:0007669"/>
    <property type="project" value="TreeGrafter"/>
</dbReference>
<keyword evidence="7" id="KW-0963">Cytoplasm</keyword>
<dbReference type="AlphaFoldDB" id="A0A8H7BUT3"/>
<dbReference type="InterPro" id="IPR001683">
    <property type="entry name" value="PX_dom"/>
</dbReference>
<sequence>MLHQEEDPLSTSFFDITNSQSLLGAGSRSLATSFSHYEDSDPWGSMGRLESMTDISRTFTTPSFHSSPASTPLDTTEHLNPANALTGVRLPETYSNYFSQLQRSGRVSLSSLHKLLEKSGQSPKEIEKILSIVVPNGASYVTRPEFNTALALLACAQNQIEVSLNNLHRHKHSLPELTPIISQPEKRDSDKHTAPTVVSPLDITSKHTANGNETSYPGMAKPVDAKPKMDSRSWFQDLEEIKVTIAPERAGFIFKHVNYIVESQKRSSIVLRRYSDFWWLMEVLLRRYPFRTLPNLPPKKVGGRDAAFLEKRRKGLSRFINAIVRHPILHQDEVVIKFLTEPSEMVAWRKQNPPSLDEEYRRIPQSVEEMINSTPENVDELLQKAKNRVKAMAEHYNNFCFIMERMIRRMHGQATDFTRYSIALNCQQVVKGYENVAKRMQKESSILESQVNATADGVLENLKRFRDLLMSFKELETRKDKLAVNQTESLSKRIASNRSKMNQLKGVPGSETEVARLEEAILSDEHELQDQRDHQVFIQFCMWSELTYLHKQQAFVSSLYRDWVQDMIKFSQQRAENWAQLEGPVSVMPTEYHLFD</sequence>
<dbReference type="CDD" id="cd06866">
    <property type="entry name" value="PX_SNX8_Mvp1p_like"/>
    <property type="match status" value="1"/>
</dbReference>
<name>A0A8H7BUT3_9FUNG</name>
<comment type="function">
    <text evidence="1">Required for vacuolar protein sorting.</text>
</comment>
<dbReference type="InterPro" id="IPR011992">
    <property type="entry name" value="EF-hand-dom_pair"/>
</dbReference>
<evidence type="ECO:0000256" key="11">
    <source>
        <dbReference type="SAM" id="MobiDB-lite"/>
    </source>
</evidence>
<evidence type="ECO:0000313" key="14">
    <source>
        <dbReference type="Proteomes" id="UP000605846"/>
    </source>
</evidence>
<evidence type="ECO:0000256" key="5">
    <source>
        <dbReference type="ARBA" id="ARBA00014268"/>
    </source>
</evidence>
<feature type="domain" description="PX" evidence="12">
    <location>
        <begin position="237"/>
        <end position="346"/>
    </location>
</feature>
<evidence type="ECO:0000313" key="13">
    <source>
        <dbReference type="EMBL" id="KAF7728007.1"/>
    </source>
</evidence>
<comment type="subcellular location">
    <subcellularLocation>
        <location evidence="3">Cytoplasm</location>
    </subcellularLocation>
    <subcellularLocation>
        <location evidence="2">Membrane</location>
        <topology evidence="2">Peripheral membrane protein</topology>
        <orientation evidence="2">Cytoplasmic side</orientation>
    </subcellularLocation>
</comment>
<dbReference type="FunFam" id="3.30.1520.10:FF:000042">
    <property type="entry name" value="Sorting nexin mvp1"/>
    <property type="match status" value="1"/>
</dbReference>
<evidence type="ECO:0000259" key="12">
    <source>
        <dbReference type="PROSITE" id="PS50195"/>
    </source>
</evidence>
<keyword evidence="6" id="KW-0813">Transport</keyword>
<dbReference type="InterPro" id="IPR028662">
    <property type="entry name" value="SNX8/Mvp1"/>
</dbReference>
<dbReference type="SMART" id="SM00312">
    <property type="entry name" value="PX"/>
    <property type="match status" value="1"/>
</dbReference>
<dbReference type="OrthoDB" id="10064318at2759"/>
<dbReference type="Pfam" id="PF19566">
    <property type="entry name" value="Snx8_BAR_dom"/>
    <property type="match status" value="1"/>
</dbReference>
<accession>A0A8H7BUT3</accession>
<organism evidence="13 14">
    <name type="scientific">Apophysomyces ossiformis</name>
    <dbReference type="NCBI Taxonomy" id="679940"/>
    <lineage>
        <taxon>Eukaryota</taxon>
        <taxon>Fungi</taxon>
        <taxon>Fungi incertae sedis</taxon>
        <taxon>Mucoromycota</taxon>
        <taxon>Mucoromycotina</taxon>
        <taxon>Mucoromycetes</taxon>
        <taxon>Mucorales</taxon>
        <taxon>Mucorineae</taxon>
        <taxon>Mucoraceae</taxon>
        <taxon>Apophysomyces</taxon>
    </lineage>
</organism>
<dbReference type="EMBL" id="JABAYA010000045">
    <property type="protein sequence ID" value="KAF7728007.1"/>
    <property type="molecule type" value="Genomic_DNA"/>
</dbReference>
<dbReference type="Gene3D" id="1.10.238.10">
    <property type="entry name" value="EF-hand"/>
    <property type="match status" value="1"/>
</dbReference>
<keyword evidence="9" id="KW-0472">Membrane</keyword>